<dbReference type="GO" id="GO:0015031">
    <property type="term" value="P:protein transport"/>
    <property type="evidence" value="ECO:0007669"/>
    <property type="project" value="UniProtKB-KW"/>
</dbReference>
<dbReference type="InterPro" id="IPR042561">
    <property type="entry name" value="Exo84_C_1"/>
</dbReference>
<dbReference type="CDD" id="cd01226">
    <property type="entry name" value="PH_RalBD_exo84"/>
    <property type="match status" value="1"/>
</dbReference>
<dbReference type="Gene3D" id="1.20.58.1220">
    <property type="entry name" value="Exo84p, C-terminal helical domain"/>
    <property type="match status" value="1"/>
</dbReference>
<dbReference type="Pfam" id="PF25345">
    <property type="entry name" value="PH_EXO84"/>
    <property type="match status" value="1"/>
</dbReference>
<dbReference type="RefSeq" id="XP_030843193.1">
    <property type="nucleotide sequence ID" value="XM_030987333.1"/>
</dbReference>
<dbReference type="Proteomes" id="UP000007110">
    <property type="component" value="Unassembled WGS sequence"/>
</dbReference>
<dbReference type="PANTHER" id="PTHR21426">
    <property type="entry name" value="EXOCYST COMPLEX COMPONENT 8"/>
    <property type="match status" value="1"/>
</dbReference>
<evidence type="ECO:0000256" key="2">
    <source>
        <dbReference type="ARBA" id="ARBA00022448"/>
    </source>
</evidence>
<dbReference type="EnsemblMetazoa" id="XM_030987333">
    <property type="protein sequence ID" value="XP_030843193"/>
    <property type="gene ID" value="LOC589976"/>
</dbReference>
<evidence type="ECO:0000256" key="1">
    <source>
        <dbReference type="ARBA" id="ARBA00007210"/>
    </source>
</evidence>
<dbReference type="OrthoDB" id="642193at2759"/>
<feature type="domain" description="Exocyst component Exo84 C-terminal" evidence="5">
    <location>
        <begin position="295"/>
        <end position="499"/>
    </location>
</feature>
<dbReference type="Pfam" id="PF08700">
    <property type="entry name" value="VPS51_Exo84_N"/>
    <property type="match status" value="1"/>
</dbReference>
<dbReference type="CTD" id="149371"/>
<dbReference type="FunFam" id="1.20.58.1210:FF:000001">
    <property type="entry name" value="exocyst complex component 8"/>
    <property type="match status" value="1"/>
</dbReference>
<dbReference type="GeneID" id="589976"/>
<organism evidence="6 7">
    <name type="scientific">Strongylocentrotus purpuratus</name>
    <name type="common">Purple sea urchin</name>
    <dbReference type="NCBI Taxonomy" id="7668"/>
    <lineage>
        <taxon>Eukaryota</taxon>
        <taxon>Metazoa</taxon>
        <taxon>Echinodermata</taxon>
        <taxon>Eleutherozoa</taxon>
        <taxon>Echinozoa</taxon>
        <taxon>Echinoidea</taxon>
        <taxon>Euechinoidea</taxon>
        <taxon>Echinacea</taxon>
        <taxon>Camarodonta</taxon>
        <taxon>Echinidea</taxon>
        <taxon>Strongylocentrotidae</taxon>
        <taxon>Strongylocentrotus</taxon>
    </lineage>
</organism>
<dbReference type="InterPro" id="IPR011993">
    <property type="entry name" value="PH-like_dom_sf"/>
</dbReference>
<reference evidence="7" key="1">
    <citation type="submission" date="2015-02" db="EMBL/GenBank/DDBJ databases">
        <title>Genome sequencing for Strongylocentrotus purpuratus.</title>
        <authorList>
            <person name="Murali S."/>
            <person name="Liu Y."/>
            <person name="Vee V."/>
            <person name="English A."/>
            <person name="Wang M."/>
            <person name="Skinner E."/>
            <person name="Han Y."/>
            <person name="Muzny D.M."/>
            <person name="Worley K.C."/>
            <person name="Gibbs R.A."/>
        </authorList>
    </citation>
    <scope>NUCLEOTIDE SEQUENCE</scope>
</reference>
<name>A0A7M7P054_STRPU</name>
<keyword evidence="7" id="KW-1185">Reference proteome</keyword>
<dbReference type="OMA" id="AAWLPNR"/>
<evidence type="ECO:0000256" key="4">
    <source>
        <dbReference type="ARBA" id="ARBA00022927"/>
    </source>
</evidence>
<comment type="similarity">
    <text evidence="1">Belongs to the EXO84 family.</text>
</comment>
<proteinExistence type="inferred from homology"/>
<keyword evidence="4" id="KW-0653">Protein transport</keyword>
<protein>
    <recommendedName>
        <fullName evidence="5">Exocyst component Exo84 C-terminal domain-containing protein</fullName>
    </recommendedName>
</protein>
<dbReference type="GO" id="GO:0006887">
    <property type="term" value="P:exocytosis"/>
    <property type="evidence" value="ECO:0007669"/>
    <property type="project" value="UniProtKB-KW"/>
</dbReference>
<dbReference type="InterPro" id="IPR016159">
    <property type="entry name" value="Cullin_repeat-like_dom_sf"/>
</dbReference>
<evidence type="ECO:0000256" key="3">
    <source>
        <dbReference type="ARBA" id="ARBA00022483"/>
    </source>
</evidence>
<dbReference type="InterPro" id="IPR032403">
    <property type="entry name" value="Exo84_C"/>
</dbReference>
<dbReference type="GO" id="GO:0008104">
    <property type="term" value="P:intracellular protein localization"/>
    <property type="evidence" value="ECO:0000318"/>
    <property type="project" value="GO_Central"/>
</dbReference>
<dbReference type="SUPFAM" id="SSF74788">
    <property type="entry name" value="Cullin repeat-like"/>
    <property type="match status" value="1"/>
</dbReference>
<dbReference type="SUPFAM" id="SSF50729">
    <property type="entry name" value="PH domain-like"/>
    <property type="match status" value="1"/>
</dbReference>
<dbReference type="InParanoid" id="A0A7M7P054"/>
<dbReference type="Gene3D" id="1.20.58.1210">
    <property type="entry name" value="Exo84p, N-terminal helical domain"/>
    <property type="match status" value="1"/>
</dbReference>
<dbReference type="Gene3D" id="2.30.29.30">
    <property type="entry name" value="Pleckstrin-homology domain (PH domain)/Phosphotyrosine-binding domain (PTB)"/>
    <property type="match status" value="1"/>
</dbReference>
<dbReference type="GO" id="GO:0006893">
    <property type="term" value="P:Golgi to plasma membrane transport"/>
    <property type="evidence" value="ECO:0000318"/>
    <property type="project" value="GO_Central"/>
</dbReference>
<keyword evidence="3" id="KW-0268">Exocytosis</keyword>
<sequence>MAEQIVNKLSKDNFNADDYVLEIASGGDVYQDLQEHKQRVLNLNDDTAVALKKNVYRNYTQFIETAKEISYLEGEMYQLSHILTEQKTIMTQLLDMSMGGKEDTGRDKNAPQAPEEHKRTIASLLDRVEGCSRIAEVPGRYIIYDADLIELDTDSFQEIQRVHAYLLNDSLVITTFIRNRRGPVRYKYQALFELDSLAVVNVRDVGPVKNAFKVLRFPDQHMYSTETAKSKRAWLDKLEEAKRIQVAANSQRRELAEQMSIDIPEGKNQEEAFVEDESLFFQSVSMETSMLQVDWILELPEDLDMSIAQRNFEESVDLILKANEYLEQVPVGPSLKEMRARVDHRVKQLTDTLTRELQVSPDRSLRGGPQVTRRAVVQLIRLGKATQACDLFLKNRSAAIKQSLRQLRIEGATSLYVTKLCHVFFNHIIETGKEFRFTFSQNQGCYSAFVVWAKAELRTFVNLFSRQALAKQTALVTVAECVCIARTSCALLSTIGLDLLFALNGLTLKGIREVLLYNKEQFIEASRHRNVEERWYPLNLKNPNAANNLVRDMQQLGFDRFNQLVYDSCFVSLANSTVAFTKVVLAFVKDALKLYVPELYPNIVEVLVEVFDNHIQLVEGAVTSDRFEEERQFILKNVDYLFKTLLPLIEKKLTEVAGRKVKELQDIQKRSQVISSRVRTLGVLI</sequence>
<evidence type="ECO:0000313" key="6">
    <source>
        <dbReference type="EnsemblMetazoa" id="XP_030843193"/>
    </source>
</evidence>
<evidence type="ECO:0000259" key="5">
    <source>
        <dbReference type="Pfam" id="PF16528"/>
    </source>
</evidence>
<dbReference type="KEGG" id="spu:589976"/>
<dbReference type="PANTHER" id="PTHR21426:SF12">
    <property type="entry name" value="EXOCYST COMPLEX COMPONENT 8"/>
    <property type="match status" value="1"/>
</dbReference>
<dbReference type="Pfam" id="PF16528">
    <property type="entry name" value="Exo84_C"/>
    <property type="match status" value="1"/>
</dbReference>
<reference evidence="6" key="2">
    <citation type="submission" date="2021-01" db="UniProtKB">
        <authorList>
            <consortium name="EnsemblMetazoa"/>
        </authorList>
    </citation>
    <scope>IDENTIFICATION</scope>
</reference>
<evidence type="ECO:0000313" key="7">
    <source>
        <dbReference type="Proteomes" id="UP000007110"/>
    </source>
</evidence>
<accession>A0A7M7P054</accession>
<dbReference type="InterPro" id="IPR042560">
    <property type="entry name" value="Exo84_C_2"/>
</dbReference>
<dbReference type="InterPro" id="IPR033961">
    <property type="entry name" value="Exo84"/>
</dbReference>
<keyword evidence="2" id="KW-0813">Transport</keyword>
<dbReference type="GO" id="GO:0000145">
    <property type="term" value="C:exocyst"/>
    <property type="evidence" value="ECO:0000318"/>
    <property type="project" value="GO_Central"/>
</dbReference>
<dbReference type="AlphaFoldDB" id="A0A7M7P054"/>